<sequence length="444" mass="49261">MINFNRYIQRNLALAWPLAVNALLVQSMLMIDTFLVAPLGELPVAAMGIATTIVAFVLGIEIAIGNGIQLLVGRAFGCNNQAELAIAYWSGLLINISTSFVFLFILAFFGSELVALITDDPALAKLADTYISITKYIVLITAYTQVCSAFCNGSGKTKVPLKGFMIELPVNALLSYLLINGFSTYEGLGVEGAAWGSLLAVFLRAAFLYFALKRDDTVDLRYPKNRRFWAEIPPQYAEIYPIAANFFVLSIGATVYQLLFAQLELFSFVAITLIFPWIRAGTQFPNAWAQASGISISQALGQRQAGELKLFIASCTHVGTLLSVIIAGFFFILSQCLQFIYPDIEQDTQTALMIIAPLYIVLPIIRAYNTVAGNILRALGDSNLVLKIHFFTQWLISLPICALLVLQFDVSIFWAFAMIPIEELLKTLPFHHFKWRYINRLALE</sequence>
<dbReference type="Pfam" id="PF01554">
    <property type="entry name" value="MatE"/>
    <property type="match status" value="2"/>
</dbReference>
<feature type="transmembrane region" description="Helical" evidence="2">
    <location>
        <begin position="259"/>
        <end position="278"/>
    </location>
</feature>
<dbReference type="STRING" id="1129793.GPLA_4324"/>
<organism evidence="3 4">
    <name type="scientific">Paraglaciecola polaris LMG 21857</name>
    <dbReference type="NCBI Taxonomy" id="1129793"/>
    <lineage>
        <taxon>Bacteria</taxon>
        <taxon>Pseudomonadati</taxon>
        <taxon>Pseudomonadota</taxon>
        <taxon>Gammaproteobacteria</taxon>
        <taxon>Alteromonadales</taxon>
        <taxon>Alteromonadaceae</taxon>
        <taxon>Paraglaciecola</taxon>
    </lineage>
</organism>
<keyword evidence="4" id="KW-1185">Reference proteome</keyword>
<feature type="transmembrane region" description="Helical" evidence="2">
    <location>
        <begin position="233"/>
        <end position="253"/>
    </location>
</feature>
<keyword evidence="2" id="KW-0812">Transmembrane</keyword>
<feature type="transmembrane region" description="Helical" evidence="2">
    <location>
        <begin position="310"/>
        <end position="332"/>
    </location>
</feature>
<feature type="transmembrane region" description="Helical" evidence="2">
    <location>
        <begin position="85"/>
        <end position="109"/>
    </location>
</feature>
<feature type="transmembrane region" description="Helical" evidence="2">
    <location>
        <begin position="129"/>
        <end position="151"/>
    </location>
</feature>
<dbReference type="OrthoDB" id="9780160at2"/>
<proteinExistence type="predicted"/>
<evidence type="ECO:0008006" key="5">
    <source>
        <dbReference type="Google" id="ProtNLM"/>
    </source>
</evidence>
<dbReference type="PANTHER" id="PTHR43298:SF2">
    <property type="entry name" value="FMN_FAD EXPORTER YEEO-RELATED"/>
    <property type="match status" value="1"/>
</dbReference>
<feature type="transmembrane region" description="Helical" evidence="2">
    <location>
        <begin position="43"/>
        <end position="64"/>
    </location>
</feature>
<reference evidence="4" key="1">
    <citation type="journal article" date="2014" name="Environ. Microbiol.">
        <title>Comparative genomics of the marine bacterial genus Glaciecola reveals the high degree of genomic diversity and genomic characteristic for cold adaptation.</title>
        <authorList>
            <person name="Qin Q.L."/>
            <person name="Xie B.B."/>
            <person name="Yu Y."/>
            <person name="Shu Y.L."/>
            <person name="Rong J.C."/>
            <person name="Zhang Y.J."/>
            <person name="Zhao D.L."/>
            <person name="Chen X.L."/>
            <person name="Zhang X.Y."/>
            <person name="Chen B."/>
            <person name="Zhou B.C."/>
            <person name="Zhang Y.Z."/>
        </authorList>
    </citation>
    <scope>NUCLEOTIDE SEQUENCE [LARGE SCALE GENOMIC DNA]</scope>
    <source>
        <strain evidence="4">LMG 21857</strain>
    </source>
</reference>
<dbReference type="PANTHER" id="PTHR43298">
    <property type="entry name" value="MULTIDRUG RESISTANCE PROTEIN NORM-RELATED"/>
    <property type="match status" value="1"/>
</dbReference>
<dbReference type="GO" id="GO:0042910">
    <property type="term" value="F:xenobiotic transmembrane transporter activity"/>
    <property type="evidence" value="ECO:0007669"/>
    <property type="project" value="InterPro"/>
</dbReference>
<dbReference type="InterPro" id="IPR050222">
    <property type="entry name" value="MATE_MdtK"/>
</dbReference>
<keyword evidence="1" id="KW-0813">Transport</keyword>
<feature type="transmembrane region" description="Helical" evidence="2">
    <location>
        <begin position="12"/>
        <end position="31"/>
    </location>
</feature>
<feature type="transmembrane region" description="Helical" evidence="2">
    <location>
        <begin position="194"/>
        <end position="212"/>
    </location>
</feature>
<dbReference type="AlphaFoldDB" id="K7A2R3"/>
<evidence type="ECO:0000313" key="3">
    <source>
        <dbReference type="EMBL" id="GAC35203.1"/>
    </source>
</evidence>
<dbReference type="InterPro" id="IPR002528">
    <property type="entry name" value="MATE_fam"/>
</dbReference>
<feature type="transmembrane region" description="Helical" evidence="2">
    <location>
        <begin position="384"/>
        <end position="406"/>
    </location>
</feature>
<evidence type="ECO:0000256" key="2">
    <source>
        <dbReference type="SAM" id="Phobius"/>
    </source>
</evidence>
<protein>
    <recommendedName>
        <fullName evidence="5">MATE efflux family protein</fullName>
    </recommendedName>
</protein>
<dbReference type="GO" id="GO:0005886">
    <property type="term" value="C:plasma membrane"/>
    <property type="evidence" value="ECO:0007669"/>
    <property type="project" value="TreeGrafter"/>
</dbReference>
<keyword evidence="2" id="KW-0472">Membrane</keyword>
<name>K7A2R3_9ALTE</name>
<dbReference type="RefSeq" id="WP_007106966.1">
    <property type="nucleotide sequence ID" value="NZ_BAER01000127.1"/>
</dbReference>
<dbReference type="EMBL" id="BAER01000127">
    <property type="protein sequence ID" value="GAC35203.1"/>
    <property type="molecule type" value="Genomic_DNA"/>
</dbReference>
<feature type="transmembrane region" description="Helical" evidence="2">
    <location>
        <begin position="163"/>
        <end position="182"/>
    </location>
</feature>
<accession>K7A2R3</accession>
<keyword evidence="2" id="KW-1133">Transmembrane helix</keyword>
<feature type="transmembrane region" description="Helical" evidence="2">
    <location>
        <begin position="352"/>
        <end position="372"/>
    </location>
</feature>
<gene>
    <name evidence="3" type="ORF">GPLA_4324</name>
</gene>
<evidence type="ECO:0000313" key="4">
    <source>
        <dbReference type="Proteomes" id="UP000006322"/>
    </source>
</evidence>
<dbReference type="Proteomes" id="UP000006322">
    <property type="component" value="Unassembled WGS sequence"/>
</dbReference>
<evidence type="ECO:0000256" key="1">
    <source>
        <dbReference type="ARBA" id="ARBA00022448"/>
    </source>
</evidence>
<comment type="caution">
    <text evidence="3">The sequence shown here is derived from an EMBL/GenBank/DDBJ whole genome shotgun (WGS) entry which is preliminary data.</text>
</comment>
<dbReference type="GO" id="GO:0015297">
    <property type="term" value="F:antiporter activity"/>
    <property type="evidence" value="ECO:0007669"/>
    <property type="project" value="InterPro"/>
</dbReference>